<gene>
    <name evidence="1" type="ORF">WICPIJ_004353</name>
</gene>
<keyword evidence="2" id="KW-1185">Reference proteome</keyword>
<comment type="caution">
    <text evidence="1">The sequence shown here is derived from an EMBL/GenBank/DDBJ whole genome shotgun (WGS) entry which is preliminary data.</text>
</comment>
<reference evidence="1" key="1">
    <citation type="journal article" date="2021" name="Open Biol.">
        <title>Shared evolutionary footprints suggest mitochondrial oxidative damage underlies multiple complex I losses in fungi.</title>
        <authorList>
            <person name="Schikora-Tamarit M.A."/>
            <person name="Marcet-Houben M."/>
            <person name="Nosek J."/>
            <person name="Gabaldon T."/>
        </authorList>
    </citation>
    <scope>NUCLEOTIDE SEQUENCE</scope>
    <source>
        <strain evidence="1">CBS2887</strain>
    </source>
</reference>
<reference evidence="1" key="2">
    <citation type="submission" date="2021-01" db="EMBL/GenBank/DDBJ databases">
        <authorList>
            <person name="Schikora-Tamarit M.A."/>
        </authorList>
    </citation>
    <scope>NUCLEOTIDE SEQUENCE</scope>
    <source>
        <strain evidence="1">CBS2887</strain>
    </source>
</reference>
<dbReference type="Proteomes" id="UP000774326">
    <property type="component" value="Unassembled WGS sequence"/>
</dbReference>
<dbReference type="EMBL" id="JAEUBG010002365">
    <property type="protein sequence ID" value="KAH3684666.1"/>
    <property type="molecule type" value="Genomic_DNA"/>
</dbReference>
<sequence>MWMITISSSLEGWKNRCLMLENKMSILESCFKGDWYLNPFSWIESEPGTLLVSGAGLTKMLSNLLKRPGLASINLACSTTSANCFLSFSRLTDSFFKSEICLKTSFICSVSLDLKVTVLTNSLSGSSSYGISSFLAVFPPSPGELKFNLKYVYSPSSFLDPFLYELMWKGTGLPCIGNMMVWALLSTWIFKSLTKDGICVSRMYESYFLKMTFLSFGSMDFVSEKRNKPSLCLFSWSSFWICFWRCSSLSSWFLVSVLSLDLRILELAALVATEPSLLTSSKSKTSFLTVSVSSLK</sequence>
<name>A0A9P8TNC8_WICPI</name>
<proteinExistence type="predicted"/>
<protein>
    <submittedName>
        <fullName evidence="1">Uncharacterized protein</fullName>
    </submittedName>
</protein>
<accession>A0A9P8TNC8</accession>
<organism evidence="1 2">
    <name type="scientific">Wickerhamomyces pijperi</name>
    <name type="common">Yeast</name>
    <name type="synonym">Pichia pijperi</name>
    <dbReference type="NCBI Taxonomy" id="599730"/>
    <lineage>
        <taxon>Eukaryota</taxon>
        <taxon>Fungi</taxon>
        <taxon>Dikarya</taxon>
        <taxon>Ascomycota</taxon>
        <taxon>Saccharomycotina</taxon>
        <taxon>Saccharomycetes</taxon>
        <taxon>Phaffomycetales</taxon>
        <taxon>Wickerhamomycetaceae</taxon>
        <taxon>Wickerhamomyces</taxon>
    </lineage>
</organism>
<evidence type="ECO:0000313" key="2">
    <source>
        <dbReference type="Proteomes" id="UP000774326"/>
    </source>
</evidence>
<evidence type="ECO:0000313" key="1">
    <source>
        <dbReference type="EMBL" id="KAH3684666.1"/>
    </source>
</evidence>
<dbReference type="AlphaFoldDB" id="A0A9P8TNC8"/>